<sequence>MKGLIYETSVESKKDLVAQIMAAADLGLPSIGDCVYQNMARRCRAMFEQVDIFCIPNCDKCGGVLKPDIVFFGENVPMTRVELVKEHVRFCDSVLVLGSSLSVFSGYRIVLQAKELNRPIAIVNIGETRGDKLCSFKLSVRKLQYEEDLLLRKLVTLILMIYSSALDPCAGQLSGYMIILAGGYARHCRRYRSGSLHDRDPRGCDSQKSITEPVALQCLRPCVTEQSTRRIVPLALHASLREILCMKFTADTDQKCASHGHKSRRKPASHDLDAHVSTRKNTIFHDFLTVPQKDLIITVFSQLQCSLQQDSTVICWKTFPYHEGKRNKILRKTRRWGKGVELRQTDKSALHTVMSPTASLLYTISLHVFQLLKLQFFMECFCDFLTVPQKDLIIPVFSQLPCSLQPFEVRNLNTRIEQSAEFTGDYLQIKLLKVSVTSIQFKEINISSCETAIDVTYRCLLNDTLYSIA</sequence>
<comment type="caution">
    <text evidence="3">Lacks conserved residue(s) required for the propagation of feature annotation.</text>
</comment>
<dbReference type="PANTHER" id="PTHR11085:SF10">
    <property type="entry name" value="NAD-DEPENDENT PROTEIN DEACYLASE SIRTUIN-5, MITOCHONDRIAL-RELATED"/>
    <property type="match status" value="1"/>
</dbReference>
<gene>
    <name evidence="5" type="ORF">PR048_009979</name>
</gene>
<dbReference type="PROSITE" id="PS50305">
    <property type="entry name" value="SIRTUIN"/>
    <property type="match status" value="1"/>
</dbReference>
<comment type="caution">
    <text evidence="5">The sequence shown here is derived from an EMBL/GenBank/DDBJ whole genome shotgun (WGS) entry which is preliminary data.</text>
</comment>
<dbReference type="Pfam" id="PF02146">
    <property type="entry name" value="SIR2"/>
    <property type="match status" value="1"/>
</dbReference>
<evidence type="ECO:0000256" key="1">
    <source>
        <dbReference type="ARBA" id="ARBA00022679"/>
    </source>
</evidence>
<evidence type="ECO:0000313" key="6">
    <source>
        <dbReference type="Proteomes" id="UP001159363"/>
    </source>
</evidence>
<dbReference type="InterPro" id="IPR050134">
    <property type="entry name" value="NAD-dep_sirtuin_deacylases"/>
</dbReference>
<dbReference type="InterPro" id="IPR026590">
    <property type="entry name" value="Ssirtuin_cat_dom"/>
</dbReference>
<evidence type="ECO:0000256" key="2">
    <source>
        <dbReference type="ARBA" id="ARBA00023027"/>
    </source>
</evidence>
<proteinExistence type="predicted"/>
<evidence type="ECO:0000256" key="3">
    <source>
        <dbReference type="PROSITE-ProRule" id="PRU00236"/>
    </source>
</evidence>
<organism evidence="5 6">
    <name type="scientific">Dryococelus australis</name>
    <dbReference type="NCBI Taxonomy" id="614101"/>
    <lineage>
        <taxon>Eukaryota</taxon>
        <taxon>Metazoa</taxon>
        <taxon>Ecdysozoa</taxon>
        <taxon>Arthropoda</taxon>
        <taxon>Hexapoda</taxon>
        <taxon>Insecta</taxon>
        <taxon>Pterygota</taxon>
        <taxon>Neoptera</taxon>
        <taxon>Polyneoptera</taxon>
        <taxon>Phasmatodea</taxon>
        <taxon>Verophasmatodea</taxon>
        <taxon>Anareolatae</taxon>
        <taxon>Phasmatidae</taxon>
        <taxon>Eurycanthinae</taxon>
        <taxon>Dryococelus</taxon>
    </lineage>
</organism>
<evidence type="ECO:0000313" key="5">
    <source>
        <dbReference type="EMBL" id="KAJ8890470.1"/>
    </source>
</evidence>
<keyword evidence="2" id="KW-0520">NAD</keyword>
<evidence type="ECO:0000259" key="4">
    <source>
        <dbReference type="PROSITE" id="PS50305"/>
    </source>
</evidence>
<feature type="domain" description="Deacetylase sirtuin-type" evidence="4">
    <location>
        <begin position="1"/>
        <end position="157"/>
    </location>
</feature>
<dbReference type="InterPro" id="IPR029035">
    <property type="entry name" value="DHS-like_NAD/FAD-binding_dom"/>
</dbReference>
<dbReference type="InterPro" id="IPR003000">
    <property type="entry name" value="Sirtuin"/>
</dbReference>
<accession>A0ABQ9I2H4</accession>
<reference evidence="5 6" key="1">
    <citation type="submission" date="2023-02" db="EMBL/GenBank/DDBJ databases">
        <title>LHISI_Scaffold_Assembly.</title>
        <authorList>
            <person name="Stuart O.P."/>
            <person name="Cleave R."/>
            <person name="Magrath M.J.L."/>
            <person name="Mikheyev A.S."/>
        </authorList>
    </citation>
    <scope>NUCLEOTIDE SEQUENCE [LARGE SCALE GENOMIC DNA]</scope>
    <source>
        <strain evidence="5">Daus_M_001</strain>
        <tissue evidence="5">Leg muscle</tissue>
    </source>
</reference>
<keyword evidence="1" id="KW-0808">Transferase</keyword>
<dbReference type="Gene3D" id="3.40.50.1220">
    <property type="entry name" value="TPP-binding domain"/>
    <property type="match status" value="1"/>
</dbReference>
<protein>
    <recommendedName>
        <fullName evidence="4">Deacetylase sirtuin-type domain-containing protein</fullName>
    </recommendedName>
</protein>
<name>A0ABQ9I2H4_9NEOP</name>
<dbReference type="PANTHER" id="PTHR11085">
    <property type="entry name" value="NAD-DEPENDENT PROTEIN DEACYLASE SIRTUIN-5, MITOCHONDRIAL-RELATED"/>
    <property type="match status" value="1"/>
</dbReference>
<dbReference type="Proteomes" id="UP001159363">
    <property type="component" value="Chromosome 3"/>
</dbReference>
<dbReference type="SUPFAM" id="SSF52467">
    <property type="entry name" value="DHS-like NAD/FAD-binding domain"/>
    <property type="match status" value="1"/>
</dbReference>
<keyword evidence="6" id="KW-1185">Reference proteome</keyword>
<dbReference type="EMBL" id="JARBHB010000003">
    <property type="protein sequence ID" value="KAJ8890470.1"/>
    <property type="molecule type" value="Genomic_DNA"/>
</dbReference>